<feature type="transmembrane region" description="Helical" evidence="2">
    <location>
        <begin position="112"/>
        <end position="133"/>
    </location>
</feature>
<dbReference type="Pfam" id="PF08508">
    <property type="entry name" value="DUF1746"/>
    <property type="match status" value="1"/>
</dbReference>
<evidence type="ECO:0000256" key="2">
    <source>
        <dbReference type="SAM" id="Phobius"/>
    </source>
</evidence>
<sequence>MSHDASPSSPARVEDAPDQPSPPSRRRAQSHSQRRRRKKSRKRRHPGLSKKLEFVTHLLKSLDTLVFAELSALYYMECSMFRFVLRAAGQYTYLTPKAESFPFHIPPSRGHAMGVLIPNVICILLHLFCALSTGPDYHREYMHGGVIIDFVGQKPPKSRLYYILADLAIVLVQSLMLTIHAERERLRIMLKTFRPASPDQAREIMSMPTIQDLDAEERGVSRDMAASTMDETNEHDIEMQPLRRASDADDTNDASPDSGPASRESPTPDESSRSPLSDSMSSGNAILGEYHILHTVRAAAMDLERTAADSLRTISYGATMAALEARRRGANVTVRTVQND</sequence>
<dbReference type="AlphaFoldDB" id="A0A9P8WG74"/>
<dbReference type="InterPro" id="IPR038967">
    <property type="entry name" value="Dsc4-like"/>
</dbReference>
<comment type="caution">
    <text evidence="4">The sequence shown here is derived from an EMBL/GenBank/DDBJ whole genome shotgun (WGS) entry which is preliminary data.</text>
</comment>
<keyword evidence="2" id="KW-0812">Transmembrane</keyword>
<keyword evidence="5" id="KW-1185">Reference proteome</keyword>
<protein>
    <recommendedName>
        <fullName evidence="3">DUF1746 domain-containing protein</fullName>
    </recommendedName>
</protein>
<feature type="region of interest" description="Disordered" evidence="1">
    <location>
        <begin position="1"/>
        <end position="47"/>
    </location>
</feature>
<dbReference type="PANTHER" id="PTHR39405:SF1">
    <property type="entry name" value="DSC E3 UBIQUITIN LIGASE COMPLEX SUBUNIT 4"/>
    <property type="match status" value="1"/>
</dbReference>
<dbReference type="PANTHER" id="PTHR39405">
    <property type="entry name" value="DSC E3 UBIQUITIN LIGASE COMPLEX SUBUNIT 4"/>
    <property type="match status" value="1"/>
</dbReference>
<feature type="compositionally biased region" description="Basic residues" evidence="1">
    <location>
        <begin position="24"/>
        <end position="47"/>
    </location>
</feature>
<dbReference type="GO" id="GO:0005783">
    <property type="term" value="C:endoplasmic reticulum"/>
    <property type="evidence" value="ECO:0007669"/>
    <property type="project" value="TreeGrafter"/>
</dbReference>
<accession>A0A9P8WG74</accession>
<evidence type="ECO:0000259" key="3">
    <source>
        <dbReference type="Pfam" id="PF08508"/>
    </source>
</evidence>
<organism evidence="4 5">
    <name type="scientific">Thelonectria olida</name>
    <dbReference type="NCBI Taxonomy" id="1576542"/>
    <lineage>
        <taxon>Eukaryota</taxon>
        <taxon>Fungi</taxon>
        <taxon>Dikarya</taxon>
        <taxon>Ascomycota</taxon>
        <taxon>Pezizomycotina</taxon>
        <taxon>Sordariomycetes</taxon>
        <taxon>Hypocreomycetidae</taxon>
        <taxon>Hypocreales</taxon>
        <taxon>Nectriaceae</taxon>
        <taxon>Thelonectria</taxon>
    </lineage>
</organism>
<evidence type="ECO:0000256" key="1">
    <source>
        <dbReference type="SAM" id="MobiDB-lite"/>
    </source>
</evidence>
<evidence type="ECO:0000313" key="5">
    <source>
        <dbReference type="Proteomes" id="UP000777438"/>
    </source>
</evidence>
<evidence type="ECO:0000313" key="4">
    <source>
        <dbReference type="EMBL" id="KAH6898831.1"/>
    </source>
</evidence>
<keyword evidence="2" id="KW-1133">Transmembrane helix</keyword>
<dbReference type="EMBL" id="JAGPYM010000002">
    <property type="protein sequence ID" value="KAH6898831.1"/>
    <property type="molecule type" value="Genomic_DNA"/>
</dbReference>
<feature type="transmembrane region" description="Helical" evidence="2">
    <location>
        <begin position="160"/>
        <end position="181"/>
    </location>
</feature>
<feature type="region of interest" description="Disordered" evidence="1">
    <location>
        <begin position="229"/>
        <end position="282"/>
    </location>
</feature>
<dbReference type="GO" id="GO:0044695">
    <property type="term" value="C:Dsc E3 ubiquitin ligase complex"/>
    <property type="evidence" value="ECO:0007669"/>
    <property type="project" value="InterPro"/>
</dbReference>
<keyword evidence="2" id="KW-0472">Membrane</keyword>
<dbReference type="Proteomes" id="UP000777438">
    <property type="component" value="Unassembled WGS sequence"/>
</dbReference>
<name>A0A9P8WG74_9HYPO</name>
<feature type="domain" description="DUF1746" evidence="3">
    <location>
        <begin position="61"/>
        <end position="176"/>
    </location>
</feature>
<dbReference type="GO" id="GO:0032933">
    <property type="term" value="P:SREBP signaling pathway"/>
    <property type="evidence" value="ECO:0007669"/>
    <property type="project" value="InterPro"/>
</dbReference>
<dbReference type="InterPro" id="IPR013715">
    <property type="entry name" value="DUF1746"/>
</dbReference>
<gene>
    <name evidence="4" type="ORF">B0T10DRAFT_543750</name>
</gene>
<feature type="compositionally biased region" description="Low complexity" evidence="1">
    <location>
        <begin position="273"/>
        <end position="282"/>
    </location>
</feature>
<dbReference type="OrthoDB" id="5428737at2759"/>
<reference evidence="4 5" key="1">
    <citation type="journal article" date="2021" name="Nat. Commun.">
        <title>Genetic determinants of endophytism in the Arabidopsis root mycobiome.</title>
        <authorList>
            <person name="Mesny F."/>
            <person name="Miyauchi S."/>
            <person name="Thiergart T."/>
            <person name="Pickel B."/>
            <person name="Atanasova L."/>
            <person name="Karlsson M."/>
            <person name="Huettel B."/>
            <person name="Barry K.W."/>
            <person name="Haridas S."/>
            <person name="Chen C."/>
            <person name="Bauer D."/>
            <person name="Andreopoulos W."/>
            <person name="Pangilinan J."/>
            <person name="LaButti K."/>
            <person name="Riley R."/>
            <person name="Lipzen A."/>
            <person name="Clum A."/>
            <person name="Drula E."/>
            <person name="Henrissat B."/>
            <person name="Kohler A."/>
            <person name="Grigoriev I.V."/>
            <person name="Martin F.M."/>
            <person name="Hacquard S."/>
        </authorList>
    </citation>
    <scope>NUCLEOTIDE SEQUENCE [LARGE SCALE GENOMIC DNA]</scope>
    <source>
        <strain evidence="4 5">MPI-CAGE-CH-0241</strain>
    </source>
</reference>
<proteinExistence type="predicted"/>